<keyword evidence="2" id="KW-1185">Reference proteome</keyword>
<evidence type="ECO:0000313" key="2">
    <source>
        <dbReference type="Proteomes" id="UP000789860"/>
    </source>
</evidence>
<dbReference type="Proteomes" id="UP000789860">
    <property type="component" value="Unassembled WGS sequence"/>
</dbReference>
<reference evidence="1" key="1">
    <citation type="submission" date="2021-06" db="EMBL/GenBank/DDBJ databases">
        <authorList>
            <person name="Kallberg Y."/>
            <person name="Tangrot J."/>
            <person name="Rosling A."/>
        </authorList>
    </citation>
    <scope>NUCLEOTIDE SEQUENCE</scope>
    <source>
        <strain evidence="1">AU212A</strain>
    </source>
</reference>
<evidence type="ECO:0000313" key="1">
    <source>
        <dbReference type="EMBL" id="CAG8648801.1"/>
    </source>
</evidence>
<protein>
    <submittedName>
        <fullName evidence="1">7034_t:CDS:1</fullName>
    </submittedName>
</protein>
<comment type="caution">
    <text evidence="1">The sequence shown here is derived from an EMBL/GenBank/DDBJ whole genome shotgun (WGS) entry which is preliminary data.</text>
</comment>
<proteinExistence type="predicted"/>
<dbReference type="EMBL" id="CAJVPM010023228">
    <property type="protein sequence ID" value="CAG8648801.1"/>
    <property type="molecule type" value="Genomic_DNA"/>
</dbReference>
<accession>A0ACA9NCA4</accession>
<sequence length="100" mass="11144">HPLVKLVAENQPLMSSNSEIQEQASATTSSSTTNIEIESINTDQNTVLIEINENNSIDNSAYTTNISKISKNKSKKKEQNRVKSSRPIRKKNLVSDNKTK</sequence>
<name>A0ACA9NCA4_9GLOM</name>
<feature type="non-terminal residue" evidence="1">
    <location>
        <position position="1"/>
    </location>
</feature>
<organism evidence="1 2">
    <name type="scientific">Scutellospora calospora</name>
    <dbReference type="NCBI Taxonomy" id="85575"/>
    <lineage>
        <taxon>Eukaryota</taxon>
        <taxon>Fungi</taxon>
        <taxon>Fungi incertae sedis</taxon>
        <taxon>Mucoromycota</taxon>
        <taxon>Glomeromycotina</taxon>
        <taxon>Glomeromycetes</taxon>
        <taxon>Diversisporales</taxon>
        <taxon>Gigasporaceae</taxon>
        <taxon>Scutellospora</taxon>
    </lineage>
</organism>
<feature type="non-terminal residue" evidence="1">
    <location>
        <position position="100"/>
    </location>
</feature>
<gene>
    <name evidence="1" type="ORF">SCALOS_LOCUS8596</name>
</gene>